<keyword evidence="6" id="KW-0411">Iron-sulfur</keyword>
<proteinExistence type="predicted"/>
<dbReference type="SFLD" id="SFLDS00029">
    <property type="entry name" value="Radical_SAM"/>
    <property type="match status" value="1"/>
</dbReference>
<evidence type="ECO:0000256" key="1">
    <source>
        <dbReference type="ARBA" id="ARBA00001966"/>
    </source>
</evidence>
<dbReference type="RefSeq" id="WP_012826573.1">
    <property type="nucleotide sequence ID" value="NC_013440.1"/>
</dbReference>
<evidence type="ECO:0000256" key="5">
    <source>
        <dbReference type="ARBA" id="ARBA00023004"/>
    </source>
</evidence>
<evidence type="ECO:0000313" key="8">
    <source>
        <dbReference type="EMBL" id="ACY13964.1"/>
    </source>
</evidence>
<evidence type="ECO:0000313" key="9">
    <source>
        <dbReference type="Proteomes" id="UP000001880"/>
    </source>
</evidence>
<evidence type="ECO:0000256" key="3">
    <source>
        <dbReference type="ARBA" id="ARBA00022691"/>
    </source>
</evidence>
<dbReference type="EMBL" id="CP001804">
    <property type="protein sequence ID" value="ACY13964.1"/>
    <property type="molecule type" value="Genomic_DNA"/>
</dbReference>
<evidence type="ECO:0000259" key="7">
    <source>
        <dbReference type="Pfam" id="PF04055"/>
    </source>
</evidence>
<evidence type="ECO:0000256" key="4">
    <source>
        <dbReference type="ARBA" id="ARBA00022723"/>
    </source>
</evidence>
<dbReference type="HOGENOM" id="CLU_758441_0_0_7"/>
<keyword evidence="9" id="KW-1185">Reference proteome</keyword>
<name>D0LUS4_HALO1</name>
<accession>D0LUS4</accession>
<dbReference type="InterPro" id="IPR007197">
    <property type="entry name" value="rSAM"/>
</dbReference>
<dbReference type="Proteomes" id="UP000001880">
    <property type="component" value="Chromosome"/>
</dbReference>
<dbReference type="InterPro" id="IPR058240">
    <property type="entry name" value="rSAM_sf"/>
</dbReference>
<evidence type="ECO:0000256" key="2">
    <source>
        <dbReference type="ARBA" id="ARBA00022485"/>
    </source>
</evidence>
<gene>
    <name evidence="8" type="ordered locus">Hoch_1410</name>
</gene>
<keyword evidence="2" id="KW-0004">4Fe-4S</keyword>
<comment type="cofactor">
    <cofactor evidence="1">
        <name>[4Fe-4S] cluster</name>
        <dbReference type="ChEBI" id="CHEBI:49883"/>
    </cofactor>
</comment>
<protein>
    <submittedName>
        <fullName evidence="8">Radical SAM domain protein</fullName>
    </submittedName>
</protein>
<dbReference type="PANTHER" id="PTHR42836:SF1">
    <property type="entry name" value="7-CARBOXY-7-DEAZAGUANINE SYNTHASE"/>
    <property type="match status" value="1"/>
</dbReference>
<dbReference type="CDD" id="cd01335">
    <property type="entry name" value="Radical_SAM"/>
    <property type="match status" value="1"/>
</dbReference>
<keyword evidence="4" id="KW-0479">Metal-binding</keyword>
<dbReference type="STRING" id="502025.Hoch_1410"/>
<dbReference type="Gene3D" id="3.20.20.70">
    <property type="entry name" value="Aldolase class I"/>
    <property type="match status" value="1"/>
</dbReference>
<dbReference type="AlphaFoldDB" id="D0LUS4"/>
<dbReference type="GO" id="GO:0003824">
    <property type="term" value="F:catalytic activity"/>
    <property type="evidence" value="ECO:0007669"/>
    <property type="project" value="InterPro"/>
</dbReference>
<organism evidence="8 9">
    <name type="scientific">Haliangium ochraceum (strain DSM 14365 / JCM 11303 / SMP-2)</name>
    <dbReference type="NCBI Taxonomy" id="502025"/>
    <lineage>
        <taxon>Bacteria</taxon>
        <taxon>Pseudomonadati</taxon>
        <taxon>Myxococcota</taxon>
        <taxon>Polyangia</taxon>
        <taxon>Haliangiales</taxon>
        <taxon>Kofleriaceae</taxon>
        <taxon>Haliangium</taxon>
    </lineage>
</organism>
<evidence type="ECO:0000256" key="6">
    <source>
        <dbReference type="ARBA" id="ARBA00023014"/>
    </source>
</evidence>
<dbReference type="eggNOG" id="COG0535">
    <property type="taxonomic scope" value="Bacteria"/>
</dbReference>
<dbReference type="Pfam" id="PF04055">
    <property type="entry name" value="Radical_SAM"/>
    <property type="match status" value="1"/>
</dbReference>
<sequence>MSDPYHRGSQPTGDASEQFHRDAFQNLVSARAERLAGLYVAITRRCPLRCEHCSTRSSPQVGERELGPHLERFFASIGKAGTAAHPPPRYVYFTGGEPLLHPELVTKLAIRARSFGARTHLISSGFFGKSSRLSPVLDTLLSRYIDGISFSWDIFHERFLEFAHLRRAVQWSQERGLAVSIQHTRVAGAEDPSAARFRHDLPGIPVFSSPLTRVGRAADNDLVPLARQTESGGDTPCLVASWPVISYYGQLVACCNQTIIDAEPDQVPEHLGLGTVFEHTWEQVCERRSGRATLDIIETHGPRECLARVPEPGRSPCDECRALPAQARPARPAPSQALYFTVREIRRERLMAYVRRDADNDAPRSRKAQP</sequence>
<dbReference type="SUPFAM" id="SSF102114">
    <property type="entry name" value="Radical SAM enzymes"/>
    <property type="match status" value="1"/>
</dbReference>
<feature type="domain" description="Radical SAM core" evidence="7">
    <location>
        <begin position="42"/>
        <end position="163"/>
    </location>
</feature>
<dbReference type="GO" id="GO:0051539">
    <property type="term" value="F:4 iron, 4 sulfur cluster binding"/>
    <property type="evidence" value="ECO:0007669"/>
    <property type="project" value="UniProtKB-KW"/>
</dbReference>
<dbReference type="KEGG" id="hoh:Hoch_1410"/>
<dbReference type="PANTHER" id="PTHR42836">
    <property type="entry name" value="7-CARBOXY-7-DEAZAGUANINE SYNTHASE"/>
    <property type="match status" value="1"/>
</dbReference>
<dbReference type="GO" id="GO:0046872">
    <property type="term" value="F:metal ion binding"/>
    <property type="evidence" value="ECO:0007669"/>
    <property type="project" value="UniProtKB-KW"/>
</dbReference>
<keyword evidence="3" id="KW-0949">S-adenosyl-L-methionine</keyword>
<keyword evidence="5" id="KW-0408">Iron</keyword>
<reference evidence="8 9" key="1">
    <citation type="journal article" date="2010" name="Stand. Genomic Sci.">
        <title>Complete genome sequence of Haliangium ochraceum type strain (SMP-2).</title>
        <authorList>
            <consortium name="US DOE Joint Genome Institute (JGI-PGF)"/>
            <person name="Ivanova N."/>
            <person name="Daum C."/>
            <person name="Lang E."/>
            <person name="Abt B."/>
            <person name="Kopitz M."/>
            <person name="Saunders E."/>
            <person name="Lapidus A."/>
            <person name="Lucas S."/>
            <person name="Glavina Del Rio T."/>
            <person name="Nolan M."/>
            <person name="Tice H."/>
            <person name="Copeland A."/>
            <person name="Cheng J.F."/>
            <person name="Chen F."/>
            <person name="Bruce D."/>
            <person name="Goodwin L."/>
            <person name="Pitluck S."/>
            <person name="Mavromatis K."/>
            <person name="Pati A."/>
            <person name="Mikhailova N."/>
            <person name="Chen A."/>
            <person name="Palaniappan K."/>
            <person name="Land M."/>
            <person name="Hauser L."/>
            <person name="Chang Y.J."/>
            <person name="Jeffries C.D."/>
            <person name="Detter J.C."/>
            <person name="Brettin T."/>
            <person name="Rohde M."/>
            <person name="Goker M."/>
            <person name="Bristow J."/>
            <person name="Markowitz V."/>
            <person name="Eisen J.A."/>
            <person name="Hugenholtz P."/>
            <person name="Kyrpides N.C."/>
            <person name="Klenk H.P."/>
        </authorList>
    </citation>
    <scope>NUCLEOTIDE SEQUENCE [LARGE SCALE GENOMIC DNA]</scope>
    <source>
        <strain evidence="9">DSM 14365 / CIP 107738 / JCM 11303 / AJ 13395 / SMP-2</strain>
    </source>
</reference>
<dbReference type="InterPro" id="IPR013785">
    <property type="entry name" value="Aldolase_TIM"/>
</dbReference>